<evidence type="ECO:0000313" key="2">
    <source>
        <dbReference type="Proteomes" id="UP000772434"/>
    </source>
</evidence>
<organism evidence="1 2">
    <name type="scientific">Rhodocollybia butyracea</name>
    <dbReference type="NCBI Taxonomy" id="206335"/>
    <lineage>
        <taxon>Eukaryota</taxon>
        <taxon>Fungi</taxon>
        <taxon>Dikarya</taxon>
        <taxon>Basidiomycota</taxon>
        <taxon>Agaricomycotina</taxon>
        <taxon>Agaricomycetes</taxon>
        <taxon>Agaricomycetidae</taxon>
        <taxon>Agaricales</taxon>
        <taxon>Marasmiineae</taxon>
        <taxon>Omphalotaceae</taxon>
        <taxon>Rhodocollybia</taxon>
    </lineage>
</organism>
<gene>
    <name evidence="1" type="ORF">BDP27DRAFT_1447965</name>
</gene>
<proteinExistence type="predicted"/>
<name>A0A9P5U7N1_9AGAR</name>
<protein>
    <submittedName>
        <fullName evidence="1">Uncharacterized protein</fullName>
    </submittedName>
</protein>
<sequence length="289" mass="31917">MSQTKLAIETVETQLKLWKESQNEKTVSCEILGLDVAQLQGFGGYLGENIEEDVGIIDKGVQKLEAKYINVLKKGIWSWYKLPYPMRRVGSGIPGDSTGNDETSKVPRKKVEILKDNELIDDVDEWVLKNEIFLRSLSKRPPCDSDTVLGPWSVVSSDDDSSTIHALQVTRSSIDVLPGYTILADKRPPTTFIQPSSADFKRRFYSMTGGLLAGLDWSNIFVAGGLVLGALLTPDIPSTASVPAFLNQYEEWISSDIDLYIYGLDVDAANKKIVTPTARSLPLAPILHN</sequence>
<dbReference type="EMBL" id="JADNRY010000054">
    <property type="protein sequence ID" value="KAF9069166.1"/>
    <property type="molecule type" value="Genomic_DNA"/>
</dbReference>
<keyword evidence="2" id="KW-1185">Reference proteome</keyword>
<dbReference type="OrthoDB" id="539213at2759"/>
<dbReference type="AlphaFoldDB" id="A0A9P5U7N1"/>
<accession>A0A9P5U7N1</accession>
<evidence type="ECO:0000313" key="1">
    <source>
        <dbReference type="EMBL" id="KAF9069166.1"/>
    </source>
</evidence>
<reference evidence="1" key="1">
    <citation type="submission" date="2020-11" db="EMBL/GenBank/DDBJ databases">
        <authorList>
            <consortium name="DOE Joint Genome Institute"/>
            <person name="Ahrendt S."/>
            <person name="Riley R."/>
            <person name="Andreopoulos W."/>
            <person name="Labutti K."/>
            <person name="Pangilinan J."/>
            <person name="Ruiz-Duenas F.J."/>
            <person name="Barrasa J.M."/>
            <person name="Sanchez-Garcia M."/>
            <person name="Camarero S."/>
            <person name="Miyauchi S."/>
            <person name="Serrano A."/>
            <person name="Linde D."/>
            <person name="Babiker R."/>
            <person name="Drula E."/>
            <person name="Ayuso-Fernandez I."/>
            <person name="Pacheco R."/>
            <person name="Padilla G."/>
            <person name="Ferreira P."/>
            <person name="Barriuso J."/>
            <person name="Kellner H."/>
            <person name="Castanera R."/>
            <person name="Alfaro M."/>
            <person name="Ramirez L."/>
            <person name="Pisabarro A.G."/>
            <person name="Kuo A."/>
            <person name="Tritt A."/>
            <person name="Lipzen A."/>
            <person name="He G."/>
            <person name="Yan M."/>
            <person name="Ng V."/>
            <person name="Cullen D."/>
            <person name="Martin F."/>
            <person name="Rosso M.-N."/>
            <person name="Henrissat B."/>
            <person name="Hibbett D."/>
            <person name="Martinez A.T."/>
            <person name="Grigoriev I.V."/>
        </authorList>
    </citation>
    <scope>NUCLEOTIDE SEQUENCE</scope>
    <source>
        <strain evidence="1">AH 40177</strain>
    </source>
</reference>
<dbReference type="Proteomes" id="UP000772434">
    <property type="component" value="Unassembled WGS sequence"/>
</dbReference>
<comment type="caution">
    <text evidence="1">The sequence shown here is derived from an EMBL/GenBank/DDBJ whole genome shotgun (WGS) entry which is preliminary data.</text>
</comment>